<feature type="region of interest" description="Disordered" evidence="1">
    <location>
        <begin position="106"/>
        <end position="127"/>
    </location>
</feature>
<dbReference type="PANTHER" id="PTHR39398:SF1">
    <property type="entry name" value="CSN8_PSMD8_EIF3K DOMAIN-CONTAINING PROTEIN"/>
    <property type="match status" value="1"/>
</dbReference>
<dbReference type="AlphaFoldDB" id="A0A8J2HVN9"/>
<evidence type="ECO:0000313" key="2">
    <source>
        <dbReference type="EMBL" id="CAG5150280.1"/>
    </source>
</evidence>
<dbReference type="RefSeq" id="XP_043166154.1">
    <property type="nucleotide sequence ID" value="XM_043310219.1"/>
</dbReference>
<gene>
    <name evidence="2" type="ORF">ALTATR162_LOCUS2613</name>
</gene>
<dbReference type="Proteomes" id="UP000676310">
    <property type="component" value="Unassembled WGS sequence"/>
</dbReference>
<proteinExistence type="predicted"/>
<protein>
    <recommendedName>
        <fullName evidence="4">CSN8/PSMD8/EIF3K domain-containing protein</fullName>
    </recommendedName>
</protein>
<dbReference type="PANTHER" id="PTHR39398">
    <property type="entry name" value="YALI0F14311P"/>
    <property type="match status" value="1"/>
</dbReference>
<comment type="caution">
    <text evidence="2">The sequence shown here is derived from an EMBL/GenBank/DDBJ whole genome shotgun (WGS) entry which is preliminary data.</text>
</comment>
<organism evidence="2 3">
    <name type="scientific">Alternaria atra</name>
    <dbReference type="NCBI Taxonomy" id="119953"/>
    <lineage>
        <taxon>Eukaryota</taxon>
        <taxon>Fungi</taxon>
        <taxon>Dikarya</taxon>
        <taxon>Ascomycota</taxon>
        <taxon>Pezizomycotina</taxon>
        <taxon>Dothideomycetes</taxon>
        <taxon>Pleosporomycetidae</taxon>
        <taxon>Pleosporales</taxon>
        <taxon>Pleosporineae</taxon>
        <taxon>Pleosporaceae</taxon>
        <taxon>Alternaria</taxon>
        <taxon>Alternaria sect. Ulocladioides</taxon>
    </lineage>
</organism>
<name>A0A8J2HVN9_9PLEO</name>
<accession>A0A8J2HVN9</accession>
<sequence>MKSSDPARPNSRRAASGAWNRLKPVREDVLETYGLPSKGETRLNDFKTQEVYFNRIIERYMKLCALNRDELDRLFVSVSVPQATQTDNTKSTTTANSKLTSSFSSLSLSKHAPPEHQPTGRPPLAPTLTNIPNTTHYSIPQKAFVLSIDELATVLASLRKLREAITASNRSDAFALRAYTFAIHVSILCHDWSSYLPSLLSLLNTIHPRNPLSPSTLHEFVGLVILDQACRQSDYAGARTTKLAYGYKDWRVEKVLKCLVADDYVGFWRVRRSVDGYQRSIMEWADGGVRVHALKCLGKAYLSADKAFVERVTERRWEELVSEGVGWELSADGERVLIKKPKGA</sequence>
<reference evidence="2" key="1">
    <citation type="submission" date="2021-05" db="EMBL/GenBank/DDBJ databases">
        <authorList>
            <person name="Stam R."/>
        </authorList>
    </citation>
    <scope>NUCLEOTIDE SEQUENCE</scope>
    <source>
        <strain evidence="2">CS162</strain>
    </source>
</reference>
<evidence type="ECO:0000256" key="1">
    <source>
        <dbReference type="SAM" id="MobiDB-lite"/>
    </source>
</evidence>
<evidence type="ECO:0000313" key="3">
    <source>
        <dbReference type="Proteomes" id="UP000676310"/>
    </source>
</evidence>
<keyword evidence="3" id="KW-1185">Reference proteome</keyword>
<dbReference type="EMBL" id="CAJRGZ010000015">
    <property type="protein sequence ID" value="CAG5150280.1"/>
    <property type="molecule type" value="Genomic_DNA"/>
</dbReference>
<dbReference type="GeneID" id="67014078"/>
<dbReference type="OrthoDB" id="2100128at2759"/>
<evidence type="ECO:0008006" key="4">
    <source>
        <dbReference type="Google" id="ProtNLM"/>
    </source>
</evidence>